<dbReference type="EMBL" id="CR940347">
    <property type="protein sequence ID" value="CAI73361.1"/>
    <property type="molecule type" value="Genomic_DNA"/>
</dbReference>
<dbReference type="AlphaFoldDB" id="Q4UHS8"/>
<dbReference type="InParanoid" id="Q4UHS8"/>
<dbReference type="RefSeq" id="XP_954038.1">
    <property type="nucleotide sequence ID" value="XM_948945.1"/>
</dbReference>
<organism evidence="1 2">
    <name type="scientific">Theileria annulata</name>
    <dbReference type="NCBI Taxonomy" id="5874"/>
    <lineage>
        <taxon>Eukaryota</taxon>
        <taxon>Sar</taxon>
        <taxon>Alveolata</taxon>
        <taxon>Apicomplexa</taxon>
        <taxon>Aconoidasida</taxon>
        <taxon>Piroplasmida</taxon>
        <taxon>Theileriidae</taxon>
        <taxon>Theileria</taxon>
    </lineage>
</organism>
<dbReference type="KEGG" id="tan:TA06785"/>
<sequence>MDFIRKINKNVQESFSILNEGIQITNSILELNTIHLPQLFQLRPSKNKNDKEGGLCCLFEENKPEIVGSVEQIKTNGLKSKEVGEQTNKSKFLNRLRTGYQEKYDLSRNQVTEPGKILELECAQGEKCLLKSFSVNLYRESIDFVSFFLNTLSNVLKDSNKASRKLVENQTFLVLFEISKLVEVTVFLRSDNQKVRKIIQDVDSIYGSLVSLVSFSLKLLNEVLQYPLHIFFNNLEKEYDDCRIEKRKYESFLKQRYPSQNLDEYDMIGSFWFINITDEERIDLDQYLQYLDSILDSSNNSRSIINYISLICEQEDDSYKNILYGFLLIFQKLFGYNDLNWHLSENDTNKLYFWNRYYDSCSYYLYYNDCCYDCTKPKMNPNLSVEGDYCTCLLSNERCNFRVKIVLEEDLKTNKEVLRILSKVLEHFSEVYIKTRVLGLILQIVSQIDPFMDLMHKHGIFESVFETLSECSNDQFYLLNNTLNVVTYQSQNPINFLSLIREEDLKILMTFPPCTIESILLIHKYVVASKWKIPVKYRKILLNYSKPLTRLYTYYKCTYQSSKTLELSGLFSQILTVVIESVLVAQVALRNLTEVIYPFCLHLVSKLRTLEYSSDFGEFRDNFDLELFNMLACSYVILLNLSKSGGIFVEYQLFSSISNYLSVSLCFMDKFGSDNVVEWMTTQTVSNLHEVYKYMLNVAHTRETNNEEVVRIKMDSLLDFCTFPIFQLAVTLFDPYINTRICDKLIKSVSSKKK</sequence>
<dbReference type="VEuPathDB" id="PiroplasmaDB:TA06785"/>
<name>Q4UHS8_THEAN</name>
<accession>Q4UHS8</accession>
<dbReference type="eggNOG" id="ENOG502TN2N">
    <property type="taxonomic scope" value="Eukaryota"/>
</dbReference>
<protein>
    <submittedName>
        <fullName evidence="1">Uncharacterized protein</fullName>
    </submittedName>
</protein>
<dbReference type="OrthoDB" id="361700at2759"/>
<evidence type="ECO:0000313" key="2">
    <source>
        <dbReference type="Proteomes" id="UP000001950"/>
    </source>
</evidence>
<evidence type="ECO:0000313" key="1">
    <source>
        <dbReference type="EMBL" id="CAI73361.1"/>
    </source>
</evidence>
<gene>
    <name evidence="1" type="ORF">TA06785</name>
</gene>
<dbReference type="GeneID" id="3864010"/>
<keyword evidence="2" id="KW-1185">Reference proteome</keyword>
<dbReference type="OMA" id="CYDCTKP"/>
<proteinExistence type="predicted"/>
<reference evidence="1 2" key="1">
    <citation type="journal article" date="2005" name="Science">
        <title>Genome of the host-cell transforming parasite Theileria annulata compared with T. parva.</title>
        <authorList>
            <person name="Pain A."/>
            <person name="Renauld H."/>
            <person name="Berriman M."/>
            <person name="Murphy L."/>
            <person name="Yeats C.A."/>
            <person name="Weir W."/>
            <person name="Kerhornou A."/>
            <person name="Aslett M."/>
            <person name="Bishop R."/>
            <person name="Bouchier C."/>
            <person name="Cochet M."/>
            <person name="Coulson R.M.R."/>
            <person name="Cronin A."/>
            <person name="de Villiers E.P."/>
            <person name="Fraser A."/>
            <person name="Fosker N."/>
            <person name="Gardner M."/>
            <person name="Goble A."/>
            <person name="Griffiths-Jones S."/>
            <person name="Harris D.E."/>
            <person name="Katzer F."/>
            <person name="Larke N."/>
            <person name="Lord A."/>
            <person name="Maser P."/>
            <person name="McKellar S."/>
            <person name="Mooney P."/>
            <person name="Morton F."/>
            <person name="Nene V."/>
            <person name="O'Neil S."/>
            <person name="Price C."/>
            <person name="Quail M.A."/>
            <person name="Rabbinowitsch E."/>
            <person name="Rawlings N.D."/>
            <person name="Rutter S."/>
            <person name="Saunders D."/>
            <person name="Seeger K."/>
            <person name="Shah T."/>
            <person name="Squares R."/>
            <person name="Squares S."/>
            <person name="Tivey A."/>
            <person name="Walker A.R."/>
            <person name="Woodward J."/>
            <person name="Dobbelaere D.A.E."/>
            <person name="Langsley G."/>
            <person name="Rajandream M.A."/>
            <person name="McKeever D."/>
            <person name="Shiels B."/>
            <person name="Tait A."/>
            <person name="Barrell B.G."/>
            <person name="Hall N."/>
        </authorList>
    </citation>
    <scope>NUCLEOTIDE SEQUENCE [LARGE SCALE GENOMIC DNA]</scope>
    <source>
        <strain evidence="2">Ankara</strain>
    </source>
</reference>
<dbReference type="Proteomes" id="UP000001950">
    <property type="component" value="Chromosome 1"/>
</dbReference>